<feature type="active site" description="Proton acceptor" evidence="7">
    <location>
        <position position="380"/>
    </location>
</feature>
<reference evidence="14" key="1">
    <citation type="submission" date="2023-01" db="EMBL/GenBank/DDBJ databases">
        <authorList>
            <person name="Van Ghelder C."/>
            <person name="Rancurel C."/>
        </authorList>
    </citation>
    <scope>NUCLEOTIDE SEQUENCE</scope>
    <source>
        <strain evidence="14">CNCM I-4278</strain>
    </source>
</reference>
<evidence type="ECO:0000256" key="6">
    <source>
        <dbReference type="ARBA" id="ARBA00022840"/>
    </source>
</evidence>
<proteinExistence type="inferred from homology"/>
<protein>
    <recommendedName>
        <fullName evidence="16">Pkinase-domain-containing protein</fullName>
    </recommendedName>
</protein>
<evidence type="ECO:0000256" key="7">
    <source>
        <dbReference type="PIRSR" id="PIRSR630616-1"/>
    </source>
</evidence>
<dbReference type="SMART" id="SM00240">
    <property type="entry name" value="FHA"/>
    <property type="match status" value="1"/>
</dbReference>
<keyword evidence="4 8" id="KW-0547">Nucleotide-binding</keyword>
<evidence type="ECO:0000256" key="4">
    <source>
        <dbReference type="ARBA" id="ARBA00022741"/>
    </source>
</evidence>
<evidence type="ECO:0000256" key="2">
    <source>
        <dbReference type="ARBA" id="ARBA00022527"/>
    </source>
</evidence>
<feature type="domain" description="Protein kinase" evidence="13">
    <location>
        <begin position="256"/>
        <end position="532"/>
    </location>
</feature>
<evidence type="ECO:0000313" key="15">
    <source>
        <dbReference type="Proteomes" id="UP001152607"/>
    </source>
</evidence>
<dbReference type="InterPro" id="IPR000253">
    <property type="entry name" value="FHA_dom"/>
</dbReference>
<dbReference type="PROSITE" id="PS00108">
    <property type="entry name" value="PROTEIN_KINASE_ST"/>
    <property type="match status" value="1"/>
</dbReference>
<evidence type="ECO:0000259" key="13">
    <source>
        <dbReference type="PROSITE" id="PS50011"/>
    </source>
</evidence>
<dbReference type="InterPro" id="IPR030616">
    <property type="entry name" value="Aur-like"/>
</dbReference>
<evidence type="ECO:0008006" key="16">
    <source>
        <dbReference type="Google" id="ProtNLM"/>
    </source>
</evidence>
<dbReference type="InterPro" id="IPR008271">
    <property type="entry name" value="Ser/Thr_kinase_AS"/>
</dbReference>
<evidence type="ECO:0000256" key="3">
    <source>
        <dbReference type="ARBA" id="ARBA00022679"/>
    </source>
</evidence>
<dbReference type="GO" id="GO:0004674">
    <property type="term" value="F:protein serine/threonine kinase activity"/>
    <property type="evidence" value="ECO:0007669"/>
    <property type="project" value="UniProtKB-KW"/>
</dbReference>
<dbReference type="SUPFAM" id="SSF56112">
    <property type="entry name" value="Protein kinase-like (PK-like)"/>
    <property type="match status" value="1"/>
</dbReference>
<feature type="region of interest" description="Disordered" evidence="11">
    <location>
        <begin position="684"/>
        <end position="715"/>
    </location>
</feature>
<keyword evidence="6 8" id="KW-0067">ATP-binding</keyword>
<comment type="caution">
    <text evidence="14">The sequence shown here is derived from an EMBL/GenBank/DDBJ whole genome shotgun (WGS) entry which is preliminary data.</text>
</comment>
<dbReference type="FunFam" id="3.30.200.20:FF:000470">
    <property type="entry name" value="Serine/threonine-protein kinase RAD53"/>
    <property type="match status" value="1"/>
</dbReference>
<feature type="binding site" evidence="8 10">
    <location>
        <position position="285"/>
    </location>
    <ligand>
        <name>ATP</name>
        <dbReference type="ChEBI" id="CHEBI:30616"/>
    </ligand>
</feature>
<keyword evidence="2" id="KW-0723">Serine/threonine-protein kinase</keyword>
<dbReference type="Gene3D" id="1.10.510.10">
    <property type="entry name" value="Transferase(Phosphotransferase) domain 1"/>
    <property type="match status" value="1"/>
</dbReference>
<evidence type="ECO:0000259" key="12">
    <source>
        <dbReference type="PROSITE" id="PS50006"/>
    </source>
</evidence>
<evidence type="ECO:0000256" key="5">
    <source>
        <dbReference type="ARBA" id="ARBA00022777"/>
    </source>
</evidence>
<feature type="binding site" evidence="8">
    <location>
        <position position="400"/>
    </location>
    <ligand>
        <name>ATP</name>
        <dbReference type="ChEBI" id="CHEBI:30616"/>
    </ligand>
</feature>
<feature type="region of interest" description="Disordered" evidence="11">
    <location>
        <begin position="727"/>
        <end position="792"/>
    </location>
</feature>
<evidence type="ECO:0000256" key="9">
    <source>
        <dbReference type="PIRSR" id="PIRSR630616-3"/>
    </source>
</evidence>
<keyword evidence="15" id="KW-1185">Reference proteome</keyword>
<feature type="binding site" evidence="8">
    <location>
        <begin position="335"/>
        <end position="337"/>
    </location>
    <ligand>
        <name>ATP</name>
        <dbReference type="ChEBI" id="CHEBI:30616"/>
    </ligand>
</feature>
<evidence type="ECO:0000256" key="8">
    <source>
        <dbReference type="PIRSR" id="PIRSR630616-2"/>
    </source>
</evidence>
<evidence type="ECO:0000313" key="14">
    <source>
        <dbReference type="EMBL" id="CAI6332094.1"/>
    </source>
</evidence>
<comment type="similarity">
    <text evidence="1">Belongs to the protein kinase superfamily. CAMK Ser/Thr protein kinase family. CHEK2 subfamily.</text>
</comment>
<dbReference type="SMART" id="SM00220">
    <property type="entry name" value="S_TKc"/>
    <property type="match status" value="1"/>
</dbReference>
<organism evidence="14 15">
    <name type="scientific">Periconia digitata</name>
    <dbReference type="NCBI Taxonomy" id="1303443"/>
    <lineage>
        <taxon>Eukaryota</taxon>
        <taxon>Fungi</taxon>
        <taxon>Dikarya</taxon>
        <taxon>Ascomycota</taxon>
        <taxon>Pezizomycotina</taxon>
        <taxon>Dothideomycetes</taxon>
        <taxon>Pleosporomycetidae</taxon>
        <taxon>Pleosporales</taxon>
        <taxon>Massarineae</taxon>
        <taxon>Periconiaceae</taxon>
        <taxon>Periconia</taxon>
    </lineage>
</organism>
<dbReference type="InterPro" id="IPR000719">
    <property type="entry name" value="Prot_kinase_dom"/>
</dbReference>
<gene>
    <name evidence="14" type="ORF">PDIGIT_LOCUS5123</name>
</gene>
<dbReference type="GO" id="GO:0005524">
    <property type="term" value="F:ATP binding"/>
    <property type="evidence" value="ECO:0007669"/>
    <property type="project" value="UniProtKB-UniRule"/>
</dbReference>
<name>A0A9W4XKP8_9PLEO</name>
<feature type="compositionally biased region" description="Polar residues" evidence="11">
    <location>
        <begin position="1"/>
        <end position="11"/>
    </location>
</feature>
<accession>A0A9W4XKP8</accession>
<dbReference type="EMBL" id="CAOQHR010000003">
    <property type="protein sequence ID" value="CAI6332094.1"/>
    <property type="molecule type" value="Genomic_DNA"/>
</dbReference>
<dbReference type="InterPro" id="IPR011009">
    <property type="entry name" value="Kinase-like_dom_sf"/>
</dbReference>
<keyword evidence="5" id="KW-0418">Kinase</keyword>
<feature type="compositionally biased region" description="Basic and acidic residues" evidence="11">
    <location>
        <begin position="763"/>
        <end position="781"/>
    </location>
</feature>
<dbReference type="InterPro" id="IPR017441">
    <property type="entry name" value="Protein_kinase_ATP_BS"/>
</dbReference>
<dbReference type="PROSITE" id="PS50006">
    <property type="entry name" value="FHA_DOMAIN"/>
    <property type="match status" value="1"/>
</dbReference>
<dbReference type="Proteomes" id="UP001152607">
    <property type="component" value="Unassembled WGS sequence"/>
</dbReference>
<dbReference type="Gene3D" id="2.60.200.20">
    <property type="match status" value="1"/>
</dbReference>
<evidence type="ECO:0000256" key="10">
    <source>
        <dbReference type="PROSITE-ProRule" id="PRU10141"/>
    </source>
</evidence>
<sequence>MASQEPTQPATQKMVDPRRLGQNNSGLVDDDITDVILILHPMTPAAIKIVESMAMHRPEHVLFYDDVMTSFVGDVPNIEEQETIIVDKDGKRVGQSPTSPLGLALRLSSAPLLKSKQAGFVFGRNANSSDIVLGQDSGKRISNQHFRIYFNENGLTMLADISTNGTLVDNVLLKGKDPRCNSARMVVAGTMITISNTNDAETIRFTVRIPPRGPDAKMYEEKKRIFVNECAADVTKRVLPLQPYQATMRWDGGDAYNIIGEIGKGAFATVYQLATKMDGKLLAAKELEKRRFMKNGQLDKKIENEMRIMKSLRHPNIIDFVGYHDQGDFLYITMEYAPHGDMQKYLGSYGPINEDMARPLARQILSALNYLHAAKITHRDIKPDNILIASLEPFEVKLSDFGLSKAIKHEETFLKTFCGTLLYCAPEVFPDFHNQGVKRRRGKQYNAYSSSVDIWSFGGVLWFALCGEPPFRGISDSTGEAMYNNIMNTQLDTTPLEKRKISNDCIDVLTKMLRTDPGMRPTERDCLNHEWLKDDSVPLLQDPDLQSILEEDESDGAEAQLSQLNLGEEVLDPDSDEEPDVLSDDDFERLIDSRKSKRLRTDRLFPRNQMRDLGDSSADSSFLSEGMNQEFDAEESLKLMPASERQRLFGEIGQSAVGSSDILNTQFKEALEREDSPNQKLAEVLPSSSHIGGNALRQTPPAARAVPRLDSDSNRRSLLGANTMVREFNMTSPHSPVSGPYSPNEPATPKTPDVPQHNSLEYPSKHASEDSEPTPRAKPPLDRQFSLPRTPSLYYDPYDRTTHNLEYASKISGFDFVAAQKQSDAATTEIEDTIRYSESSEPNEDTAVQTLPVDLPEIPAGADFKTPARRLGKLTATSDSFISNLVLNIDQSRTSWGRFKGNTIVYEDQDMRIPKIALVIFWWSSHADLKDSVQNLSQQGKDWTTLSDLHVGIITDATGGILVNGKHLHRRDREKRIICGELHTGDVVQIFHDPRTNQCLKFTCEFYLGEGKDARSPGNSFKTFCKA</sequence>
<feature type="region of interest" description="Disordered" evidence="11">
    <location>
        <begin position="1"/>
        <end position="25"/>
    </location>
</feature>
<dbReference type="FunFam" id="1.10.510.10:FF:000571">
    <property type="entry name" value="Maternal embryonic leucine zipper kinase"/>
    <property type="match status" value="1"/>
</dbReference>
<dbReference type="SUPFAM" id="SSF49879">
    <property type="entry name" value="SMAD/FHA domain"/>
    <property type="match status" value="1"/>
</dbReference>
<dbReference type="InterPro" id="IPR008984">
    <property type="entry name" value="SMAD_FHA_dom_sf"/>
</dbReference>
<dbReference type="Pfam" id="PF00069">
    <property type="entry name" value="Pkinase"/>
    <property type="match status" value="1"/>
</dbReference>
<dbReference type="PROSITE" id="PS50011">
    <property type="entry name" value="PROTEIN_KINASE_DOM"/>
    <property type="match status" value="1"/>
</dbReference>
<dbReference type="PROSITE" id="PS00107">
    <property type="entry name" value="PROTEIN_KINASE_ATP"/>
    <property type="match status" value="1"/>
</dbReference>
<keyword evidence="3" id="KW-0808">Transferase</keyword>
<dbReference type="PANTHER" id="PTHR24350">
    <property type="entry name" value="SERINE/THREONINE-PROTEIN KINASE IAL-RELATED"/>
    <property type="match status" value="1"/>
</dbReference>
<dbReference type="AlphaFoldDB" id="A0A9W4XKP8"/>
<feature type="cross-link" description="Glycyl lysine isopeptide (Lys-Gly) (interchain with G-Cter in SUMO2)" evidence="9">
    <location>
        <position position="382"/>
    </location>
</feature>
<evidence type="ECO:0000256" key="1">
    <source>
        <dbReference type="ARBA" id="ARBA00005575"/>
    </source>
</evidence>
<evidence type="ECO:0000256" key="11">
    <source>
        <dbReference type="SAM" id="MobiDB-lite"/>
    </source>
</evidence>
<dbReference type="OrthoDB" id="504170at2759"/>
<dbReference type="Pfam" id="PF00498">
    <property type="entry name" value="FHA"/>
    <property type="match status" value="1"/>
</dbReference>
<feature type="domain" description="FHA" evidence="12">
    <location>
        <begin position="120"/>
        <end position="173"/>
    </location>
</feature>